<dbReference type="Pfam" id="PF01297">
    <property type="entry name" value="ZnuA"/>
    <property type="match status" value="1"/>
</dbReference>
<dbReference type="SUPFAM" id="SSF53807">
    <property type="entry name" value="Helical backbone' metal receptor"/>
    <property type="match status" value="1"/>
</dbReference>
<name>A0ABW3L442_9BACI</name>
<feature type="signal peptide" evidence="5">
    <location>
        <begin position="1"/>
        <end position="19"/>
    </location>
</feature>
<dbReference type="PANTHER" id="PTHR42953:SF8">
    <property type="entry name" value="ZINT DOMAIN-CONTAINING PROTEIN"/>
    <property type="match status" value="1"/>
</dbReference>
<feature type="compositionally biased region" description="Basic and acidic residues" evidence="4">
    <location>
        <begin position="175"/>
        <end position="205"/>
    </location>
</feature>
<evidence type="ECO:0000256" key="5">
    <source>
        <dbReference type="SAM" id="SignalP"/>
    </source>
</evidence>
<dbReference type="PANTHER" id="PTHR42953">
    <property type="entry name" value="HIGH-AFFINITY ZINC UPTAKE SYSTEM PROTEIN ZNUA-RELATED"/>
    <property type="match status" value="1"/>
</dbReference>
<comment type="caution">
    <text evidence="6">The sequence shown here is derived from an EMBL/GenBank/DDBJ whole genome shotgun (WGS) entry which is preliminary data.</text>
</comment>
<keyword evidence="2 5" id="KW-0732">Signal</keyword>
<evidence type="ECO:0000313" key="7">
    <source>
        <dbReference type="Proteomes" id="UP001596990"/>
    </source>
</evidence>
<dbReference type="PROSITE" id="PS51257">
    <property type="entry name" value="PROKAR_LIPOPROTEIN"/>
    <property type="match status" value="1"/>
</dbReference>
<evidence type="ECO:0000313" key="6">
    <source>
        <dbReference type="EMBL" id="MFD1020760.1"/>
    </source>
</evidence>
<dbReference type="InterPro" id="IPR006127">
    <property type="entry name" value="ZnuA-like"/>
</dbReference>
<dbReference type="PRINTS" id="PR00690">
    <property type="entry name" value="ADHESNFAMILY"/>
</dbReference>
<evidence type="ECO:0000256" key="2">
    <source>
        <dbReference type="ARBA" id="ARBA00022729"/>
    </source>
</evidence>
<evidence type="ECO:0000256" key="3">
    <source>
        <dbReference type="RuleBase" id="RU003512"/>
    </source>
</evidence>
<feature type="region of interest" description="Disordered" evidence="4">
    <location>
        <begin position="122"/>
        <end position="206"/>
    </location>
</feature>
<dbReference type="RefSeq" id="WP_386063015.1">
    <property type="nucleotide sequence ID" value="NZ_JBHTKL010000006.1"/>
</dbReference>
<proteinExistence type="inferred from homology"/>
<protein>
    <submittedName>
        <fullName evidence="6">Metal ABC transporter solute-binding protein, Zn/Mn family</fullName>
    </submittedName>
</protein>
<dbReference type="Gene3D" id="3.40.50.1980">
    <property type="entry name" value="Nitrogenase molybdenum iron protein domain"/>
    <property type="match status" value="2"/>
</dbReference>
<dbReference type="Proteomes" id="UP001596990">
    <property type="component" value="Unassembled WGS sequence"/>
</dbReference>
<sequence length="373" mass="41775">MKNKSMILAILLIFTMFLAACGEETASSSSEQDGVLKIYTTVYPLQDFAEKIGGRHVDVESILPPGADAHNYEPDTKQMIELAEADAFIMNGAGMEAYAGKIAESIETEDVKILEAAEGIDLKHHTHNLEDGEGENHDEEGHEHEEEETHGEDDHGEEGHEHEEEAHGEDDHGEEEGHDHEEDTHADENADDHAGHDHDGEDPHVWLDPMKSIQLAENIKEQLVELKPEEKETFEANFEKLKTDLQALDEDFHTTLEAQKKNKIIVSHAAYGYWEEAYGIEQIAVSGLSPSDEPSQKDLEKIIDAAEEHGLKHVMFEQNVTPKIAELIQKEIDGDALRIHNLSVLTDAEIEAEEDYFSLMRKNLNVLKEALGE</sequence>
<evidence type="ECO:0000256" key="4">
    <source>
        <dbReference type="SAM" id="MobiDB-lite"/>
    </source>
</evidence>
<organism evidence="6 7">
    <name type="scientific">Thalassobacillus hwangdonensis</name>
    <dbReference type="NCBI Taxonomy" id="546108"/>
    <lineage>
        <taxon>Bacteria</taxon>
        <taxon>Bacillati</taxon>
        <taxon>Bacillota</taxon>
        <taxon>Bacilli</taxon>
        <taxon>Bacillales</taxon>
        <taxon>Bacillaceae</taxon>
        <taxon>Thalassobacillus</taxon>
    </lineage>
</organism>
<dbReference type="InterPro" id="IPR050492">
    <property type="entry name" value="Bact_metal-bind_prot9"/>
</dbReference>
<accession>A0ABW3L442</accession>
<reference evidence="7" key="1">
    <citation type="journal article" date="2019" name="Int. J. Syst. Evol. Microbiol.">
        <title>The Global Catalogue of Microorganisms (GCM) 10K type strain sequencing project: providing services to taxonomists for standard genome sequencing and annotation.</title>
        <authorList>
            <consortium name="The Broad Institute Genomics Platform"/>
            <consortium name="The Broad Institute Genome Sequencing Center for Infectious Disease"/>
            <person name="Wu L."/>
            <person name="Ma J."/>
        </authorList>
    </citation>
    <scope>NUCLEOTIDE SEQUENCE [LARGE SCALE GENOMIC DNA]</scope>
    <source>
        <strain evidence="7">CCUG 56607</strain>
    </source>
</reference>
<keyword evidence="7" id="KW-1185">Reference proteome</keyword>
<dbReference type="InterPro" id="IPR006128">
    <property type="entry name" value="Lipoprotein_PsaA-like"/>
</dbReference>
<evidence type="ECO:0000256" key="1">
    <source>
        <dbReference type="ARBA" id="ARBA00022448"/>
    </source>
</evidence>
<dbReference type="EMBL" id="JBHTKL010000006">
    <property type="protein sequence ID" value="MFD1020760.1"/>
    <property type="molecule type" value="Genomic_DNA"/>
</dbReference>
<keyword evidence="1 3" id="KW-0813">Transport</keyword>
<feature type="compositionally biased region" description="Acidic residues" evidence="4">
    <location>
        <begin position="145"/>
        <end position="156"/>
    </location>
</feature>
<comment type="similarity">
    <text evidence="3">Belongs to the bacterial solute-binding protein 9 family.</text>
</comment>
<gene>
    <name evidence="6" type="ORF">ACFQ2J_16350</name>
</gene>
<feature type="chain" id="PRO_5046322246" evidence="5">
    <location>
        <begin position="20"/>
        <end position="373"/>
    </location>
</feature>